<name>A0A4U0YVN1_9RHOB</name>
<evidence type="ECO:0000313" key="2">
    <source>
        <dbReference type="EMBL" id="TKA95758.1"/>
    </source>
</evidence>
<comment type="caution">
    <text evidence="2">The sequence shown here is derived from an EMBL/GenBank/DDBJ whole genome shotgun (WGS) entry which is preliminary data.</text>
</comment>
<feature type="region of interest" description="Disordered" evidence="1">
    <location>
        <begin position="1"/>
        <end position="20"/>
    </location>
</feature>
<sequence>MTTTTDAVHATARATVKATPRAQRHRLAHIDAAQSLLHAADFLTHAAELIAAGAPADSPEVARWVDFGKRKVWQGEEELAGRGPFGMM</sequence>
<protein>
    <submittedName>
        <fullName evidence="2">Uncharacterized protein</fullName>
    </submittedName>
</protein>
<organism evidence="2 3">
    <name type="scientific">Cereibacter changlensis</name>
    <dbReference type="NCBI Taxonomy" id="402884"/>
    <lineage>
        <taxon>Bacteria</taxon>
        <taxon>Pseudomonadati</taxon>
        <taxon>Pseudomonadota</taxon>
        <taxon>Alphaproteobacteria</taxon>
        <taxon>Rhodobacterales</taxon>
        <taxon>Paracoccaceae</taxon>
        <taxon>Cereibacter</taxon>
    </lineage>
</organism>
<dbReference type="Proteomes" id="UP000306340">
    <property type="component" value="Unassembled WGS sequence"/>
</dbReference>
<dbReference type="RefSeq" id="WP_136793343.1">
    <property type="nucleotide sequence ID" value="NZ_SWAU01000152.1"/>
</dbReference>
<proteinExistence type="predicted"/>
<dbReference type="EMBL" id="SWAU01000152">
    <property type="protein sequence ID" value="TKA95758.1"/>
    <property type="molecule type" value="Genomic_DNA"/>
</dbReference>
<dbReference type="AlphaFoldDB" id="A0A4U0YVN1"/>
<reference evidence="2 3" key="1">
    <citation type="submission" date="2019-04" db="EMBL/GenBank/DDBJ databases">
        <title>Crypto-aerobic microbial life in anoxic (sulfidic) marine sediments.</title>
        <authorList>
            <person name="Bhattacharya S."/>
            <person name="Roy C."/>
            <person name="Mondal N."/>
            <person name="Sarkar J."/>
            <person name="Mandal S."/>
            <person name="Rameez M.J."/>
            <person name="Ghosh W."/>
        </authorList>
    </citation>
    <scope>NUCLEOTIDE SEQUENCE [LARGE SCALE GENOMIC DNA]</scope>
    <source>
        <strain evidence="2 3">SBBC</strain>
    </source>
</reference>
<evidence type="ECO:0000256" key="1">
    <source>
        <dbReference type="SAM" id="MobiDB-lite"/>
    </source>
</evidence>
<gene>
    <name evidence="2" type="ORF">FAZ78_15175</name>
</gene>
<accession>A0A4U0YVN1</accession>
<evidence type="ECO:0000313" key="3">
    <source>
        <dbReference type="Proteomes" id="UP000306340"/>
    </source>
</evidence>